<dbReference type="AlphaFoldDB" id="A0A0G0UH11"/>
<accession>A0A0G0UH11</accession>
<dbReference type="EMBL" id="LCAG01000001">
    <property type="protein sequence ID" value="KKR88099.1"/>
    <property type="molecule type" value="Genomic_DNA"/>
</dbReference>
<organism evidence="1 2">
    <name type="scientific">Candidatus Curtissbacteria bacterium GW2011_GWA1_41_11</name>
    <dbReference type="NCBI Taxonomy" id="1618409"/>
    <lineage>
        <taxon>Bacteria</taxon>
        <taxon>Candidatus Curtissiibacteriota</taxon>
    </lineage>
</organism>
<reference evidence="1 2" key="1">
    <citation type="journal article" date="2015" name="Nature">
        <title>rRNA introns, odd ribosomes, and small enigmatic genomes across a large radiation of phyla.</title>
        <authorList>
            <person name="Brown C.T."/>
            <person name="Hug L.A."/>
            <person name="Thomas B.C."/>
            <person name="Sharon I."/>
            <person name="Castelle C.J."/>
            <person name="Singh A."/>
            <person name="Wilkins M.J."/>
            <person name="Williams K.H."/>
            <person name="Banfield J.F."/>
        </authorList>
    </citation>
    <scope>NUCLEOTIDE SEQUENCE [LARGE SCALE GENOMIC DNA]</scope>
</reference>
<protein>
    <submittedName>
        <fullName evidence="1">Uncharacterized protein</fullName>
    </submittedName>
</protein>
<evidence type="ECO:0000313" key="2">
    <source>
        <dbReference type="Proteomes" id="UP000034854"/>
    </source>
</evidence>
<comment type="caution">
    <text evidence="1">The sequence shown here is derived from an EMBL/GenBank/DDBJ whole genome shotgun (WGS) entry which is preliminary data.</text>
</comment>
<dbReference type="Proteomes" id="UP000034854">
    <property type="component" value="Unassembled WGS sequence"/>
</dbReference>
<name>A0A0G0UH11_9BACT</name>
<sequence length="30" mass="3363">MKSLEKIVSFAKGRAANYIGEPRFLSNFTS</sequence>
<proteinExistence type="predicted"/>
<evidence type="ECO:0000313" key="1">
    <source>
        <dbReference type="EMBL" id="KKR88099.1"/>
    </source>
</evidence>
<gene>
    <name evidence="1" type="ORF">UU34_C0001G0096</name>
</gene>